<sequence>MTQAAEQALSVYLRTERVGRLWLDAGRRFIFQYDPDWLANPGAVPLSLQLPLQPEAFEDDRARPFFANLLPESDLRRTIARRLGLSEQNDFALLEAVGGECAGAVSVLSADIPLSGAGSYKPLNDDALNALVAELPRRPMLAGEEGVRLSLAGAQNKLPVYFDGQAISLPMGAVPSSHILKPPIPDYPDSVYNEAFCLQLAEQIGLRVPTVTLLHKQTPLYLVERYARRRTAAGGLERVHQEDFCQALGIPPDQKYEKEGGPNLQQCFTLLREQSISPVADIRALLDWVIFNYLIGNADAHAKNISLLLSDGGPHLAPFYDLMSTAVYPDLSERLAMHIGGEDRPNWVIAQRWEQFAKDVDIGYKLVRQVLVEMSQSLEAMAADLAAEFQDRHGHQDINDRILNIISERCHKVLAALDAQKA</sequence>
<gene>
    <name evidence="6" type="ORF">D6C00_12940</name>
</gene>
<dbReference type="InterPro" id="IPR052028">
    <property type="entry name" value="HipA_Ser/Thr_kinase"/>
</dbReference>
<keyword evidence="2" id="KW-0808">Transferase</keyword>
<dbReference type="RefSeq" id="WP_125182082.1">
    <property type="nucleotide sequence ID" value="NZ_QZMU01000001.1"/>
</dbReference>
<evidence type="ECO:0000256" key="2">
    <source>
        <dbReference type="ARBA" id="ARBA00022679"/>
    </source>
</evidence>
<proteinExistence type="inferred from homology"/>
<dbReference type="OrthoDB" id="9805913at2"/>
<dbReference type="Pfam" id="PF13657">
    <property type="entry name" value="Couple_hipA"/>
    <property type="match status" value="1"/>
</dbReference>
<feature type="domain" description="HipA-like C-terminal" evidence="4">
    <location>
        <begin position="149"/>
        <end position="379"/>
    </location>
</feature>
<dbReference type="GO" id="GO:0005829">
    <property type="term" value="C:cytosol"/>
    <property type="evidence" value="ECO:0007669"/>
    <property type="project" value="TreeGrafter"/>
</dbReference>
<dbReference type="Proteomes" id="UP000287798">
    <property type="component" value="Unassembled WGS sequence"/>
</dbReference>
<dbReference type="PANTHER" id="PTHR37419:SF1">
    <property type="entry name" value="SERINE_THREONINE-PROTEIN KINASE TOXIN HIPA"/>
    <property type="match status" value="1"/>
</dbReference>
<dbReference type="Pfam" id="PF07804">
    <property type="entry name" value="HipA_C"/>
    <property type="match status" value="1"/>
</dbReference>
<dbReference type="CDD" id="cd17793">
    <property type="entry name" value="HipA"/>
    <property type="match status" value="1"/>
</dbReference>
<comment type="similarity">
    <text evidence="1">Belongs to the HipA Ser/Thr kinase family.</text>
</comment>
<evidence type="ECO:0000313" key="6">
    <source>
        <dbReference type="EMBL" id="RRQ22742.1"/>
    </source>
</evidence>
<dbReference type="PANTHER" id="PTHR37419">
    <property type="entry name" value="SERINE/THREONINE-PROTEIN KINASE TOXIN HIPA"/>
    <property type="match status" value="1"/>
</dbReference>
<keyword evidence="7" id="KW-1185">Reference proteome</keyword>
<feature type="domain" description="HipA N-terminal subdomain 1" evidence="5">
    <location>
        <begin position="9"/>
        <end position="107"/>
    </location>
</feature>
<dbReference type="InterPro" id="IPR012893">
    <property type="entry name" value="HipA-like_C"/>
</dbReference>
<accession>A0A426QLU2</accession>
<evidence type="ECO:0000256" key="3">
    <source>
        <dbReference type="ARBA" id="ARBA00022777"/>
    </source>
</evidence>
<name>A0A426QLU2_9GAMM</name>
<comment type="caution">
    <text evidence="6">The sequence shown here is derived from an EMBL/GenBank/DDBJ whole genome shotgun (WGS) entry which is preliminary data.</text>
</comment>
<dbReference type="InterPro" id="IPR017508">
    <property type="entry name" value="HipA_N1"/>
</dbReference>
<evidence type="ECO:0000256" key="1">
    <source>
        <dbReference type="ARBA" id="ARBA00010164"/>
    </source>
</evidence>
<evidence type="ECO:0000259" key="5">
    <source>
        <dbReference type="Pfam" id="PF13657"/>
    </source>
</evidence>
<keyword evidence="3" id="KW-0418">Kinase</keyword>
<dbReference type="GO" id="GO:0004674">
    <property type="term" value="F:protein serine/threonine kinase activity"/>
    <property type="evidence" value="ECO:0007669"/>
    <property type="project" value="TreeGrafter"/>
</dbReference>
<dbReference type="EMBL" id="QZMU01000001">
    <property type="protein sequence ID" value="RRQ22742.1"/>
    <property type="molecule type" value="Genomic_DNA"/>
</dbReference>
<dbReference type="Gene3D" id="1.10.1070.20">
    <property type="match status" value="1"/>
</dbReference>
<organism evidence="6 7">
    <name type="scientific">Thiohalobacter thiocyanaticus</name>
    <dbReference type="NCBI Taxonomy" id="585455"/>
    <lineage>
        <taxon>Bacteria</taxon>
        <taxon>Pseudomonadati</taxon>
        <taxon>Pseudomonadota</taxon>
        <taxon>Gammaproteobacteria</taxon>
        <taxon>Thiohalobacterales</taxon>
        <taxon>Thiohalobacteraceae</taxon>
        <taxon>Thiohalobacter</taxon>
    </lineage>
</organism>
<dbReference type="AlphaFoldDB" id="A0A426QLU2"/>
<evidence type="ECO:0000259" key="4">
    <source>
        <dbReference type="Pfam" id="PF07804"/>
    </source>
</evidence>
<evidence type="ECO:0000313" key="7">
    <source>
        <dbReference type="Proteomes" id="UP000287798"/>
    </source>
</evidence>
<dbReference type="NCBIfam" id="TIGR03071">
    <property type="entry name" value="couple_hipA"/>
    <property type="match status" value="1"/>
</dbReference>
<protein>
    <submittedName>
        <fullName evidence="6">Type II toxin-antitoxin system HipA family toxin</fullName>
    </submittedName>
</protein>
<reference evidence="6 7" key="1">
    <citation type="journal article" date="2010" name="Int. J. Syst. Evol. Microbiol.">
        <title>Thiohalobacter thiocyanaticus gen. nov., sp. nov., a moderately halophilic, sulfur-oxidizing gammaproteobacterium from hypersaline lakes, that utilizes thiocyanate.</title>
        <authorList>
            <person name="Sorokin D.Y."/>
            <person name="Kovaleva O.L."/>
            <person name="Tourova T.P."/>
            <person name="Muyzer G."/>
        </authorList>
    </citation>
    <scope>NUCLEOTIDE SEQUENCE [LARGE SCALE GENOMIC DNA]</scope>
    <source>
        <strain evidence="6 7">Hrh1</strain>
    </source>
</reference>